<keyword evidence="6" id="KW-1185">Reference proteome</keyword>
<dbReference type="AlphaFoldDB" id="A0A1L9PU72"/>
<dbReference type="Gene3D" id="3.50.50.60">
    <property type="entry name" value="FAD/NAD(P)-binding domain"/>
    <property type="match status" value="1"/>
</dbReference>
<feature type="region of interest" description="Disordered" evidence="4">
    <location>
        <begin position="362"/>
        <end position="381"/>
    </location>
</feature>
<dbReference type="STRING" id="1036611.A0A1L9PU72"/>
<reference evidence="6" key="1">
    <citation type="journal article" date="2017" name="Genome Biol.">
        <title>Comparative genomics reveals high biological diversity and specific adaptations in the industrially and medically important fungal genus Aspergillus.</title>
        <authorList>
            <person name="de Vries R.P."/>
            <person name="Riley R."/>
            <person name="Wiebenga A."/>
            <person name="Aguilar-Osorio G."/>
            <person name="Amillis S."/>
            <person name="Uchima C.A."/>
            <person name="Anderluh G."/>
            <person name="Asadollahi M."/>
            <person name="Askin M."/>
            <person name="Barry K."/>
            <person name="Battaglia E."/>
            <person name="Bayram O."/>
            <person name="Benocci T."/>
            <person name="Braus-Stromeyer S.A."/>
            <person name="Caldana C."/>
            <person name="Canovas D."/>
            <person name="Cerqueira G.C."/>
            <person name="Chen F."/>
            <person name="Chen W."/>
            <person name="Choi C."/>
            <person name="Clum A."/>
            <person name="Dos Santos R.A."/>
            <person name="Damasio A.R."/>
            <person name="Diallinas G."/>
            <person name="Emri T."/>
            <person name="Fekete E."/>
            <person name="Flipphi M."/>
            <person name="Freyberg S."/>
            <person name="Gallo A."/>
            <person name="Gournas C."/>
            <person name="Habgood R."/>
            <person name="Hainaut M."/>
            <person name="Harispe M.L."/>
            <person name="Henrissat B."/>
            <person name="Hilden K.S."/>
            <person name="Hope R."/>
            <person name="Hossain A."/>
            <person name="Karabika E."/>
            <person name="Karaffa L."/>
            <person name="Karanyi Z."/>
            <person name="Krasevec N."/>
            <person name="Kuo A."/>
            <person name="Kusch H."/>
            <person name="LaButti K."/>
            <person name="Lagendijk E.L."/>
            <person name="Lapidus A."/>
            <person name="Levasseur A."/>
            <person name="Lindquist E."/>
            <person name="Lipzen A."/>
            <person name="Logrieco A.F."/>
            <person name="MacCabe A."/>
            <person name="Maekelae M.R."/>
            <person name="Malavazi I."/>
            <person name="Melin P."/>
            <person name="Meyer V."/>
            <person name="Mielnichuk N."/>
            <person name="Miskei M."/>
            <person name="Molnar A.P."/>
            <person name="Mule G."/>
            <person name="Ngan C.Y."/>
            <person name="Orejas M."/>
            <person name="Orosz E."/>
            <person name="Ouedraogo J.P."/>
            <person name="Overkamp K.M."/>
            <person name="Park H.-S."/>
            <person name="Perrone G."/>
            <person name="Piumi F."/>
            <person name="Punt P.J."/>
            <person name="Ram A.F."/>
            <person name="Ramon A."/>
            <person name="Rauscher S."/>
            <person name="Record E."/>
            <person name="Riano-Pachon D.M."/>
            <person name="Robert V."/>
            <person name="Roehrig J."/>
            <person name="Ruller R."/>
            <person name="Salamov A."/>
            <person name="Salih N.S."/>
            <person name="Samson R.A."/>
            <person name="Sandor E."/>
            <person name="Sanguinetti M."/>
            <person name="Schuetze T."/>
            <person name="Sepcic K."/>
            <person name="Shelest E."/>
            <person name="Sherlock G."/>
            <person name="Sophianopoulou V."/>
            <person name="Squina F.M."/>
            <person name="Sun H."/>
            <person name="Susca A."/>
            <person name="Todd R.B."/>
            <person name="Tsang A."/>
            <person name="Unkles S.E."/>
            <person name="van de Wiele N."/>
            <person name="van Rossen-Uffink D."/>
            <person name="Oliveira J.V."/>
            <person name="Vesth T.C."/>
            <person name="Visser J."/>
            <person name="Yu J.-H."/>
            <person name="Zhou M."/>
            <person name="Andersen M.R."/>
            <person name="Archer D.B."/>
            <person name="Baker S.E."/>
            <person name="Benoit I."/>
            <person name="Brakhage A.A."/>
            <person name="Braus G.H."/>
            <person name="Fischer R."/>
            <person name="Frisvad J.C."/>
            <person name="Goldman G.H."/>
            <person name="Houbraken J."/>
            <person name="Oakley B."/>
            <person name="Pocsi I."/>
            <person name="Scazzocchio C."/>
            <person name="Seiboth B."/>
            <person name="vanKuyk P.A."/>
            <person name="Wortman J."/>
            <person name="Dyer P.S."/>
            <person name="Grigoriev I.V."/>
        </authorList>
    </citation>
    <scope>NUCLEOTIDE SEQUENCE [LARGE SCALE GENOMIC DNA]</scope>
    <source>
        <strain evidence="6">CBS 583.65</strain>
    </source>
</reference>
<keyword evidence="1" id="KW-0285">Flavoprotein</keyword>
<keyword evidence="2" id="KW-0274">FAD</keyword>
<dbReference type="GeneID" id="63728574"/>
<dbReference type="EMBL" id="KV878132">
    <property type="protein sequence ID" value="OJJ04982.1"/>
    <property type="molecule type" value="Genomic_DNA"/>
</dbReference>
<evidence type="ECO:0000256" key="4">
    <source>
        <dbReference type="SAM" id="MobiDB-lite"/>
    </source>
</evidence>
<name>A0A1L9PU72_ASPVE</name>
<dbReference type="OrthoDB" id="2915840at2759"/>
<dbReference type="SUPFAM" id="SSF51905">
    <property type="entry name" value="FAD/NAD(P)-binding domain"/>
    <property type="match status" value="1"/>
</dbReference>
<organism evidence="5 6">
    <name type="scientific">Aspergillus versicolor CBS 583.65</name>
    <dbReference type="NCBI Taxonomy" id="1036611"/>
    <lineage>
        <taxon>Eukaryota</taxon>
        <taxon>Fungi</taxon>
        <taxon>Dikarya</taxon>
        <taxon>Ascomycota</taxon>
        <taxon>Pezizomycotina</taxon>
        <taxon>Eurotiomycetes</taxon>
        <taxon>Eurotiomycetidae</taxon>
        <taxon>Eurotiales</taxon>
        <taxon>Aspergillaceae</taxon>
        <taxon>Aspergillus</taxon>
        <taxon>Aspergillus subgen. Nidulantes</taxon>
    </lineage>
</organism>
<gene>
    <name evidence="5" type="ORF">ASPVEDRAFT_44525</name>
</gene>
<keyword evidence="3" id="KW-0560">Oxidoreductase</keyword>
<evidence type="ECO:0000256" key="3">
    <source>
        <dbReference type="ARBA" id="ARBA00023002"/>
    </source>
</evidence>
<evidence type="ECO:0000313" key="5">
    <source>
        <dbReference type="EMBL" id="OJJ04982.1"/>
    </source>
</evidence>
<dbReference type="Pfam" id="PF13738">
    <property type="entry name" value="Pyr_redox_3"/>
    <property type="match status" value="1"/>
</dbReference>
<dbReference type="PANTHER" id="PTHR23023">
    <property type="entry name" value="DIMETHYLANILINE MONOOXYGENASE"/>
    <property type="match status" value="1"/>
</dbReference>
<dbReference type="InterPro" id="IPR036188">
    <property type="entry name" value="FAD/NAD-bd_sf"/>
</dbReference>
<proteinExistence type="predicted"/>
<evidence type="ECO:0000256" key="1">
    <source>
        <dbReference type="ARBA" id="ARBA00022630"/>
    </source>
</evidence>
<dbReference type="GO" id="GO:0016491">
    <property type="term" value="F:oxidoreductase activity"/>
    <property type="evidence" value="ECO:0007669"/>
    <property type="project" value="UniProtKB-KW"/>
</dbReference>
<protein>
    <recommendedName>
        <fullName evidence="7">L-ornithine N(5)-oxygenase</fullName>
    </recommendedName>
</protein>
<sequence>MRGTYEYSDFPMDDSYGVKHGEHIPGHVVQRYLERYAEHFGIMESVRLQCRVTVVEHHDDTTWTVRYVDIAGSGLEVQVRARKLILATGITSQPYLPHIQGQETFDRPLFHTVDMPIHHKSTVQQAQNRIAVLGATKSAWDAVYAAATAGAQVDWIIRDNGHGPCWMAPPYVTPLHRWLEKLVTTRLLTWFSPCIWSDPVAEQPGSRVRRFLHGTWLGRKITDTFWAILGNDVVSLNKFNSHPELAKLKPWISPFWVASGLSILNYPTNFFDLVTEGHVRIHVDHIDHLSQGTIHLANSPAPLSNISALIVASGWEPTPSITFLPASLPSLLGFPNAPDPLPQSLIKAADTEILRRFPRLAKRPAHASPSQYSPLAPDAQTESQSLHPYRLTRFMVPASSLAAERSVAFAGIAMTINTPLLAQTQALWIAAFFSDQLSLQGITTERCPVDISPSHCREGDAKSSEKSVNVNVSEKETNADADILYETALHTQFGVHRYPGGLGRRNPDFVFDAIPYVDVLLKDLGIEGARKRDRGWKRCVEPYGVEDYVGLVGEWKGEKAVA</sequence>
<evidence type="ECO:0008006" key="7">
    <source>
        <dbReference type="Google" id="ProtNLM"/>
    </source>
</evidence>
<dbReference type="InterPro" id="IPR050346">
    <property type="entry name" value="FMO-like"/>
</dbReference>
<dbReference type="Proteomes" id="UP000184073">
    <property type="component" value="Unassembled WGS sequence"/>
</dbReference>
<accession>A0A1L9PU72</accession>
<dbReference type="VEuPathDB" id="FungiDB:ASPVEDRAFT_44525"/>
<evidence type="ECO:0000256" key="2">
    <source>
        <dbReference type="ARBA" id="ARBA00022827"/>
    </source>
</evidence>
<dbReference type="RefSeq" id="XP_040670744.1">
    <property type="nucleotide sequence ID" value="XM_040813063.1"/>
</dbReference>
<evidence type="ECO:0000313" key="6">
    <source>
        <dbReference type="Proteomes" id="UP000184073"/>
    </source>
</evidence>